<keyword evidence="1" id="KW-0732">Signal</keyword>
<name>A0A7V7PR47_9HYPH</name>
<feature type="signal peptide" evidence="1">
    <location>
        <begin position="1"/>
        <end position="19"/>
    </location>
</feature>
<dbReference type="Pfam" id="PF02643">
    <property type="entry name" value="DUF192"/>
    <property type="match status" value="1"/>
</dbReference>
<dbReference type="PANTHER" id="PTHR37953">
    <property type="entry name" value="UPF0127 PROTEIN MJ1496"/>
    <property type="match status" value="1"/>
</dbReference>
<proteinExistence type="predicted"/>
<evidence type="ECO:0000256" key="1">
    <source>
        <dbReference type="SAM" id="SignalP"/>
    </source>
</evidence>
<dbReference type="InterPro" id="IPR038695">
    <property type="entry name" value="Saro_0823-like_sf"/>
</dbReference>
<comment type="caution">
    <text evidence="2">The sequence shown here is derived from an EMBL/GenBank/DDBJ whole genome shotgun (WGS) entry which is preliminary data.</text>
</comment>
<reference evidence="2 3" key="1">
    <citation type="submission" date="2019-09" db="EMBL/GenBank/DDBJ databases">
        <title>YIM 132180 draft genome.</title>
        <authorList>
            <person name="Zhang K."/>
        </authorList>
    </citation>
    <scope>NUCLEOTIDE SEQUENCE [LARGE SCALE GENOMIC DNA]</scope>
    <source>
        <strain evidence="2 3">YIM 132180</strain>
    </source>
</reference>
<gene>
    <name evidence="2" type="ORF">F6X38_08010</name>
</gene>
<keyword evidence="3" id="KW-1185">Reference proteome</keyword>
<evidence type="ECO:0000313" key="3">
    <source>
        <dbReference type="Proteomes" id="UP000432089"/>
    </source>
</evidence>
<evidence type="ECO:0000313" key="2">
    <source>
        <dbReference type="EMBL" id="KAB0680915.1"/>
    </source>
</evidence>
<organism evidence="2 3">
    <name type="scientific">Plantimonas leprariae</name>
    <dbReference type="NCBI Taxonomy" id="2615207"/>
    <lineage>
        <taxon>Bacteria</taxon>
        <taxon>Pseudomonadati</taxon>
        <taxon>Pseudomonadota</taxon>
        <taxon>Alphaproteobacteria</taxon>
        <taxon>Hyphomicrobiales</taxon>
        <taxon>Aurantimonadaceae</taxon>
        <taxon>Plantimonas</taxon>
    </lineage>
</organism>
<protein>
    <submittedName>
        <fullName evidence="2">DUF192 domain-containing protein</fullName>
    </submittedName>
</protein>
<dbReference type="Proteomes" id="UP000432089">
    <property type="component" value="Unassembled WGS sequence"/>
</dbReference>
<sequence>MRFPRSPLAAVLAAFVVVAATVLPASSASETGGTLETASGKHAIVVELAETPPEREKGLMFRRSMAPDHGMLFDFDESRPVTMWMKNTLIPLDMLFMDEQGVVTQVKRMAKPESLDLIPSGGPVRYVLELNGGAAERFGVHQGDRLRHPLIPPGRR</sequence>
<dbReference type="EMBL" id="VZDO01000004">
    <property type="protein sequence ID" value="KAB0680915.1"/>
    <property type="molecule type" value="Genomic_DNA"/>
</dbReference>
<dbReference type="Gene3D" id="2.60.120.1140">
    <property type="entry name" value="Protein of unknown function DUF192"/>
    <property type="match status" value="1"/>
</dbReference>
<feature type="chain" id="PRO_5031165139" evidence="1">
    <location>
        <begin position="20"/>
        <end position="156"/>
    </location>
</feature>
<dbReference type="PANTHER" id="PTHR37953:SF1">
    <property type="entry name" value="UPF0127 PROTEIN MJ1496"/>
    <property type="match status" value="1"/>
</dbReference>
<dbReference type="AlphaFoldDB" id="A0A7V7PR47"/>
<dbReference type="InterPro" id="IPR003795">
    <property type="entry name" value="DUF192"/>
</dbReference>
<accession>A0A7V7PR47</accession>